<dbReference type="AlphaFoldDB" id="A0A6L9LEC1"/>
<evidence type="ECO:0000313" key="1">
    <source>
        <dbReference type="EMBL" id="NDU97193.1"/>
    </source>
</evidence>
<name>A0A6L9LEC1_9BACT</name>
<protein>
    <recommendedName>
        <fullName evidence="3">Head decoration protein</fullName>
    </recommendedName>
</protein>
<accession>A0A6L9LEC1</accession>
<comment type="caution">
    <text evidence="1">The sequence shown here is derived from an EMBL/GenBank/DDBJ whole genome shotgun (WGS) entry which is preliminary data.</text>
</comment>
<organism evidence="1 2">
    <name type="scientific">Spirosoma terrae</name>
    <dbReference type="NCBI Taxonomy" id="1968276"/>
    <lineage>
        <taxon>Bacteria</taxon>
        <taxon>Pseudomonadati</taxon>
        <taxon>Bacteroidota</taxon>
        <taxon>Cytophagia</taxon>
        <taxon>Cytophagales</taxon>
        <taxon>Cytophagaceae</taxon>
        <taxon>Spirosoma</taxon>
    </lineage>
</organism>
<keyword evidence="2" id="KW-1185">Reference proteome</keyword>
<dbReference type="EMBL" id="JAAFZH010000010">
    <property type="protein sequence ID" value="NDU97193.1"/>
    <property type="molecule type" value="Genomic_DNA"/>
</dbReference>
<dbReference type="Proteomes" id="UP000474175">
    <property type="component" value="Unassembled WGS sequence"/>
</dbReference>
<gene>
    <name evidence="1" type="ORF">GK108_20080</name>
</gene>
<dbReference type="RefSeq" id="WP_163952400.1">
    <property type="nucleotide sequence ID" value="NZ_JAAFZH010000010.1"/>
</dbReference>
<reference evidence="1 2" key="1">
    <citation type="submission" date="2020-02" db="EMBL/GenBank/DDBJ databases">
        <title>Draft genome sequence of two Spirosoma agri KCTC 52727 and Spirosoma terrae KCTC 52035.</title>
        <authorList>
            <person name="Rojas J."/>
            <person name="Ambika Manirajan B."/>
            <person name="Suarez C."/>
            <person name="Ratering S."/>
            <person name="Schnell S."/>
        </authorList>
    </citation>
    <scope>NUCLEOTIDE SEQUENCE [LARGE SCALE GENOMIC DNA]</scope>
    <source>
        <strain evidence="1 2">KCTC 52035</strain>
    </source>
</reference>
<sequence>MATASLNNDSEEIITSKDSIVIVDNFQSIRGGRTLDVTGFTPDIIKAGHVIIMETATKNYKPMPLNGGATAYAALPADHVYAGILINSIPKKRPFAGILVRGTVNPAACPFPMATIQSAVKTALPLIDFRQD</sequence>
<evidence type="ECO:0008006" key="3">
    <source>
        <dbReference type="Google" id="ProtNLM"/>
    </source>
</evidence>
<proteinExistence type="predicted"/>
<evidence type="ECO:0000313" key="2">
    <source>
        <dbReference type="Proteomes" id="UP000474175"/>
    </source>
</evidence>